<evidence type="ECO:0000256" key="1">
    <source>
        <dbReference type="SAM" id="MobiDB-lite"/>
    </source>
</evidence>
<evidence type="ECO:0000313" key="3">
    <source>
        <dbReference type="EMBL" id="MDR7303050.1"/>
    </source>
</evidence>
<comment type="caution">
    <text evidence="3">The sequence shown here is derived from an EMBL/GenBank/DDBJ whole genome shotgun (WGS) entry which is preliminary data.</text>
</comment>
<feature type="region of interest" description="Disordered" evidence="1">
    <location>
        <begin position="1"/>
        <end position="23"/>
    </location>
</feature>
<proteinExistence type="predicted"/>
<gene>
    <name evidence="3" type="ORF">JOF55_003231</name>
</gene>
<feature type="domain" description="Transposase IS701-like DDE" evidence="2">
    <location>
        <begin position="26"/>
        <end position="77"/>
    </location>
</feature>
<dbReference type="Proteomes" id="UP001180845">
    <property type="component" value="Unassembled WGS sequence"/>
</dbReference>
<evidence type="ECO:0000259" key="2">
    <source>
        <dbReference type="Pfam" id="PF13546"/>
    </source>
</evidence>
<accession>A0AAE3ZFY6</accession>
<dbReference type="InterPro" id="IPR038721">
    <property type="entry name" value="IS701-like_DDE_dom"/>
</dbReference>
<dbReference type="EMBL" id="JAVDXW010000001">
    <property type="protein sequence ID" value="MDR7303050.1"/>
    <property type="molecule type" value="Genomic_DNA"/>
</dbReference>
<dbReference type="AlphaFoldDB" id="A0AAE3ZFY6"/>
<name>A0AAE3ZFY6_9ACTN</name>
<dbReference type="Pfam" id="PF13546">
    <property type="entry name" value="DDE_5"/>
    <property type="match status" value="1"/>
</dbReference>
<organism evidence="3 4">
    <name type="scientific">Haloactinomyces albus</name>
    <dbReference type="NCBI Taxonomy" id="1352928"/>
    <lineage>
        <taxon>Bacteria</taxon>
        <taxon>Bacillati</taxon>
        <taxon>Actinomycetota</taxon>
        <taxon>Actinomycetes</taxon>
        <taxon>Actinopolysporales</taxon>
        <taxon>Actinopolysporaceae</taxon>
        <taxon>Haloactinomyces</taxon>
    </lineage>
</organism>
<protein>
    <recommendedName>
        <fullName evidence="2">Transposase IS701-like DDE domain-containing protein</fullName>
    </recommendedName>
</protein>
<evidence type="ECO:0000313" key="4">
    <source>
        <dbReference type="Proteomes" id="UP001180845"/>
    </source>
</evidence>
<feature type="compositionally biased region" description="Gly residues" evidence="1">
    <location>
        <begin position="1"/>
        <end position="11"/>
    </location>
</feature>
<sequence length="84" mass="8660">MMVGDTGGDAGRGPTDRGVRGPDAAVRRLALDMLDETPEDWNLSARPVVADSGYGDATAFRFGLAERGLSSVVAVKPGTCPQPG</sequence>
<keyword evidence="4" id="KW-1185">Reference proteome</keyword>
<feature type="compositionally biased region" description="Basic and acidic residues" evidence="1">
    <location>
        <begin position="14"/>
        <end position="23"/>
    </location>
</feature>
<reference evidence="3" key="1">
    <citation type="submission" date="2023-07" db="EMBL/GenBank/DDBJ databases">
        <title>Sequencing the genomes of 1000 actinobacteria strains.</title>
        <authorList>
            <person name="Klenk H.-P."/>
        </authorList>
    </citation>
    <scope>NUCLEOTIDE SEQUENCE</scope>
    <source>
        <strain evidence="3">DSM 45977</strain>
    </source>
</reference>